<protein>
    <submittedName>
        <fullName evidence="1">Uncharacterized protein</fullName>
    </submittedName>
</protein>
<dbReference type="Proteomes" id="UP000030902">
    <property type="component" value="Chromosome"/>
</dbReference>
<accession>A0A6S4GSJ5</accession>
<dbReference type="RefSeq" id="WP_039327227.1">
    <property type="nucleotide sequence ID" value="NZ_CP007496.1"/>
</dbReference>
<evidence type="ECO:0000313" key="2">
    <source>
        <dbReference type="Proteomes" id="UP000030902"/>
    </source>
</evidence>
<sequence>MNKATYDELALERIAKEKFGFPIDVQSIILWHADVSRTAKASVFLTNKKQLMMYLEATSPLILSDVKKIISRMGMRAELFLPPKGQPRYFTDIGKQKFREVFPGRKHVTDEDLHFYKTLAPYNPALVLISEVKNGEIYQFDSDAYGNWRVGARFRYRRIQTS</sequence>
<keyword evidence="2" id="KW-1185">Reference proteome</keyword>
<evidence type="ECO:0000313" key="1">
    <source>
        <dbReference type="EMBL" id="AJA06414.1"/>
    </source>
</evidence>
<gene>
    <name evidence="1" type="ORF">TM7x_01495</name>
</gene>
<dbReference type="AlphaFoldDB" id="A0A6S4GSJ5"/>
<organism evidence="1 2">
    <name type="scientific">Candidatus Nanosynbacter lyticus</name>
    <dbReference type="NCBI Taxonomy" id="2093824"/>
    <lineage>
        <taxon>Bacteria</taxon>
        <taxon>Candidatus Saccharimonadota</taxon>
        <taxon>Candidatus Saccharimonadia</taxon>
        <taxon>Candidatus Nanosynbacterales</taxon>
        <taxon>Candidatus Nanosynbacteraceae</taxon>
        <taxon>Candidatus Nanosynbacter</taxon>
    </lineage>
</organism>
<proteinExistence type="predicted"/>
<dbReference type="KEGG" id="sox:TM7x_01495"/>
<reference evidence="1 2" key="1">
    <citation type="journal article" date="2015" name="Proc. Natl. Acad. Sci. U.S.A.">
        <title>Cultivation of a human-associated TM7 phylotype reveals a reduced genome and epibiotic parasitic lifestyle.</title>
        <authorList>
            <person name="He X."/>
            <person name="McLean J.S."/>
            <person name="Edlund A."/>
            <person name="Yooseph S."/>
            <person name="Hall A.P."/>
            <person name="Liu S.Y."/>
            <person name="Dorrestein P.C."/>
            <person name="Esquenazi E."/>
            <person name="Hunter R.C."/>
            <person name="Cheng G."/>
            <person name="Nelson K.E."/>
            <person name="Lux R."/>
            <person name="Shi W."/>
        </authorList>
    </citation>
    <scope>NUCLEOTIDE SEQUENCE [LARGE SCALE GENOMIC DNA]</scope>
    <source>
        <strain evidence="1 2">TM7x</strain>
    </source>
</reference>
<name>A0A6S4GSJ5_9BACT</name>
<dbReference type="EMBL" id="CP007496">
    <property type="protein sequence ID" value="AJA06414.1"/>
    <property type="molecule type" value="Genomic_DNA"/>
</dbReference>